<feature type="transmembrane region" description="Helical" evidence="1">
    <location>
        <begin position="141"/>
        <end position="166"/>
    </location>
</feature>
<dbReference type="RefSeq" id="WP_012037054.1">
    <property type="nucleotide sequence ID" value="NC_009464.1"/>
</dbReference>
<sequence>MSMRKGWPVISIIVGMATLALIWYAFTIISSIDLSLSRMSWKLYELQGPGGHYYSALDTAGLFLLFFAVTILLCGILAALLSRPSGVSLIKGLYAPLLAASIPLAAIDLFLLLSYFNSTQQYYNDRIGSGPYPTEPPFLPVYLLIMAITTLPGVVLSIAGGLLVWWSVNDDNNKGV</sequence>
<reference evidence="2 3" key="1">
    <citation type="journal article" date="2006" name="Science">
        <title>Genome of rice cluster I archaea -- the key methane producers in the rice rhizosphere.</title>
        <authorList>
            <person name="Erkel C."/>
            <person name="Kube M."/>
            <person name="Reinhardt R."/>
            <person name="Liesack W."/>
        </authorList>
    </citation>
    <scope>NUCLEOTIDE SEQUENCE [LARGE SCALE GENOMIC DNA]</scope>
    <source>
        <strain evidence="3">DSM 22066 / NBRC 105507 / MRE50</strain>
    </source>
</reference>
<evidence type="ECO:0000313" key="3">
    <source>
        <dbReference type="Proteomes" id="UP000000663"/>
    </source>
</evidence>
<dbReference type="Proteomes" id="UP000000663">
    <property type="component" value="Chromosome"/>
</dbReference>
<evidence type="ECO:0000256" key="1">
    <source>
        <dbReference type="SAM" id="Phobius"/>
    </source>
</evidence>
<dbReference type="AlphaFoldDB" id="Q0W854"/>
<gene>
    <name evidence="2" type="ORF">LRC493</name>
</gene>
<proteinExistence type="predicted"/>
<feature type="transmembrane region" description="Helical" evidence="1">
    <location>
        <begin position="52"/>
        <end position="81"/>
    </location>
</feature>
<feature type="transmembrane region" description="Helical" evidence="1">
    <location>
        <begin position="93"/>
        <end position="116"/>
    </location>
</feature>
<evidence type="ECO:0000313" key="2">
    <source>
        <dbReference type="EMBL" id="CAJ35439.1"/>
    </source>
</evidence>
<keyword evidence="1" id="KW-1133">Transmembrane helix</keyword>
<accession>Q0W854</accession>
<organism evidence="2 3">
    <name type="scientific">Methanocella arvoryzae (strain DSM 22066 / NBRC 105507 / MRE50)</name>
    <dbReference type="NCBI Taxonomy" id="351160"/>
    <lineage>
        <taxon>Archaea</taxon>
        <taxon>Methanobacteriati</taxon>
        <taxon>Methanobacteriota</taxon>
        <taxon>Stenosarchaea group</taxon>
        <taxon>Methanomicrobia</taxon>
        <taxon>Methanocellales</taxon>
        <taxon>Methanocellaceae</taxon>
        <taxon>Methanocella</taxon>
    </lineage>
</organism>
<protein>
    <submittedName>
        <fullName evidence="2">Uncharacterized protein</fullName>
    </submittedName>
</protein>
<name>Q0W854_METAR</name>
<feature type="transmembrane region" description="Helical" evidence="1">
    <location>
        <begin position="7"/>
        <end position="32"/>
    </location>
</feature>
<keyword evidence="3" id="KW-1185">Reference proteome</keyword>
<dbReference type="EMBL" id="AM114193">
    <property type="protein sequence ID" value="CAJ35439.1"/>
    <property type="molecule type" value="Genomic_DNA"/>
</dbReference>
<dbReference type="KEGG" id="rci:LRC493"/>
<keyword evidence="1" id="KW-0472">Membrane</keyword>
<dbReference type="GeneID" id="5144798"/>
<keyword evidence="1" id="KW-0812">Transmembrane</keyword>